<evidence type="ECO:0000313" key="4">
    <source>
        <dbReference type="Proteomes" id="UP000479132"/>
    </source>
</evidence>
<name>A0A6M1SYS6_9BACT</name>
<dbReference type="Pfam" id="PF00171">
    <property type="entry name" value="Aldedh"/>
    <property type="match status" value="1"/>
</dbReference>
<keyword evidence="4" id="KW-1185">Reference proteome</keyword>
<evidence type="ECO:0000313" key="3">
    <source>
        <dbReference type="EMBL" id="NGP89038.1"/>
    </source>
</evidence>
<dbReference type="Proteomes" id="UP000479132">
    <property type="component" value="Unassembled WGS sequence"/>
</dbReference>
<accession>A0A6M1SYS6</accession>
<dbReference type="RefSeq" id="WP_165269369.1">
    <property type="nucleotide sequence ID" value="NZ_JAALLS010000015.1"/>
</dbReference>
<dbReference type="SUPFAM" id="SSF53720">
    <property type="entry name" value="ALDH-like"/>
    <property type="match status" value="1"/>
</dbReference>
<dbReference type="EMBL" id="JAALLS010000015">
    <property type="protein sequence ID" value="NGP89038.1"/>
    <property type="molecule type" value="Genomic_DNA"/>
</dbReference>
<dbReference type="InterPro" id="IPR016161">
    <property type="entry name" value="Ald_DH/histidinol_DH"/>
</dbReference>
<keyword evidence="1" id="KW-0560">Oxidoreductase</keyword>
<dbReference type="AlphaFoldDB" id="A0A6M1SYS6"/>
<dbReference type="Gene3D" id="3.40.605.10">
    <property type="entry name" value="Aldehyde Dehydrogenase, Chain A, domain 1"/>
    <property type="match status" value="1"/>
</dbReference>
<dbReference type="InterPro" id="IPR016162">
    <property type="entry name" value="Ald_DH_N"/>
</dbReference>
<dbReference type="PANTHER" id="PTHR11699">
    <property type="entry name" value="ALDEHYDE DEHYDROGENASE-RELATED"/>
    <property type="match status" value="1"/>
</dbReference>
<dbReference type="GO" id="GO:0016491">
    <property type="term" value="F:oxidoreductase activity"/>
    <property type="evidence" value="ECO:0007669"/>
    <property type="project" value="UniProtKB-KW"/>
</dbReference>
<organism evidence="3 4">
    <name type="scientific">Fodinibius halophilus</name>
    <dbReference type="NCBI Taxonomy" id="1736908"/>
    <lineage>
        <taxon>Bacteria</taxon>
        <taxon>Pseudomonadati</taxon>
        <taxon>Balneolota</taxon>
        <taxon>Balneolia</taxon>
        <taxon>Balneolales</taxon>
        <taxon>Balneolaceae</taxon>
        <taxon>Fodinibius</taxon>
    </lineage>
</organism>
<proteinExistence type="predicted"/>
<evidence type="ECO:0000259" key="2">
    <source>
        <dbReference type="Pfam" id="PF00171"/>
    </source>
</evidence>
<sequence>MSDRIEVLKTYKTYVGGNFPRTESGRYYKVYDKDDNVLANACQCSRKDLRDAVVAAGDAQPGWNDRTAYNRGQILYRIAEMLETRKAQFIEELETIGYSNEEAEEEVNTSIDRLIYYAGWSDKYQQVFGTINPVASSHFNFSMPEPMGIVNIWAPEERPLLGLVSVMAPVIVGGNSCIILASEKYPLSAVSFAEVLNSSDVPGGVVNILTGYRDELLEHMTTHMDVNAFFYTDTTVDEEARKQIDENATLNLKRVIRKPIEDWLADDSQSPYFITDFQEIKTTWHPVGL</sequence>
<gene>
    <name evidence="3" type="ORF">G3569_11800</name>
</gene>
<comment type="caution">
    <text evidence="3">The sequence shown here is derived from an EMBL/GenBank/DDBJ whole genome shotgun (WGS) entry which is preliminary data.</text>
</comment>
<dbReference type="InterPro" id="IPR015590">
    <property type="entry name" value="Aldehyde_DH_dom"/>
</dbReference>
<reference evidence="3 4" key="1">
    <citation type="submission" date="2020-02" db="EMBL/GenBank/DDBJ databases">
        <title>Aliifodinibius halophilus 2W32, complete genome.</title>
        <authorList>
            <person name="Li Y."/>
            <person name="Wu S."/>
        </authorList>
    </citation>
    <scope>NUCLEOTIDE SEQUENCE [LARGE SCALE GENOMIC DNA]</scope>
    <source>
        <strain evidence="3 4">2W32</strain>
    </source>
</reference>
<protein>
    <submittedName>
        <fullName evidence="3">Aldehyde dehydrogenase</fullName>
    </submittedName>
</protein>
<feature type="domain" description="Aldehyde dehydrogenase" evidence="2">
    <location>
        <begin position="26"/>
        <end position="256"/>
    </location>
</feature>
<evidence type="ECO:0000256" key="1">
    <source>
        <dbReference type="ARBA" id="ARBA00023002"/>
    </source>
</evidence>